<sequence length="95" mass="10670">MRALSTCSSSGNSSSKCNSNNNTKRLQTDNCDMMDDFRGCVIVLCDDCEGYVLRGLCYSIGRSKMKNKKGEDDEEEEKEAEESCYQKTGVEEEKI</sequence>
<gene>
    <name evidence="2" type="ORF">OCTVUL_1B006751</name>
</gene>
<reference evidence="2" key="1">
    <citation type="submission" date="2023-08" db="EMBL/GenBank/DDBJ databases">
        <authorList>
            <person name="Alioto T."/>
            <person name="Alioto T."/>
            <person name="Gomez Garrido J."/>
        </authorList>
    </citation>
    <scope>NUCLEOTIDE SEQUENCE</scope>
</reference>
<evidence type="ECO:0000256" key="1">
    <source>
        <dbReference type="SAM" id="MobiDB-lite"/>
    </source>
</evidence>
<dbReference type="EMBL" id="OX597830">
    <property type="protein sequence ID" value="CAI9735649.1"/>
    <property type="molecule type" value="Genomic_DNA"/>
</dbReference>
<name>A0AA36FFV7_OCTVU</name>
<feature type="compositionally biased region" description="Acidic residues" evidence="1">
    <location>
        <begin position="72"/>
        <end position="82"/>
    </location>
</feature>
<protein>
    <submittedName>
        <fullName evidence="2">Uncharacterized protein</fullName>
    </submittedName>
</protein>
<feature type="compositionally biased region" description="Low complexity" evidence="1">
    <location>
        <begin position="1"/>
        <end position="24"/>
    </location>
</feature>
<feature type="region of interest" description="Disordered" evidence="1">
    <location>
        <begin position="64"/>
        <end position="95"/>
    </location>
</feature>
<accession>A0AA36FFV7</accession>
<proteinExistence type="predicted"/>
<evidence type="ECO:0000313" key="3">
    <source>
        <dbReference type="Proteomes" id="UP001162480"/>
    </source>
</evidence>
<evidence type="ECO:0000313" key="2">
    <source>
        <dbReference type="EMBL" id="CAI9735649.1"/>
    </source>
</evidence>
<keyword evidence="3" id="KW-1185">Reference proteome</keyword>
<organism evidence="2 3">
    <name type="scientific">Octopus vulgaris</name>
    <name type="common">Common octopus</name>
    <dbReference type="NCBI Taxonomy" id="6645"/>
    <lineage>
        <taxon>Eukaryota</taxon>
        <taxon>Metazoa</taxon>
        <taxon>Spiralia</taxon>
        <taxon>Lophotrochozoa</taxon>
        <taxon>Mollusca</taxon>
        <taxon>Cephalopoda</taxon>
        <taxon>Coleoidea</taxon>
        <taxon>Octopodiformes</taxon>
        <taxon>Octopoda</taxon>
        <taxon>Incirrata</taxon>
        <taxon>Octopodidae</taxon>
        <taxon>Octopus</taxon>
    </lineage>
</organism>
<feature type="region of interest" description="Disordered" evidence="1">
    <location>
        <begin position="1"/>
        <end position="26"/>
    </location>
</feature>
<dbReference type="AlphaFoldDB" id="A0AA36FFV7"/>
<dbReference type="Proteomes" id="UP001162480">
    <property type="component" value="Chromosome 17"/>
</dbReference>